<dbReference type="AlphaFoldDB" id="A0A9D9DEI8"/>
<evidence type="ECO:0000313" key="4">
    <source>
        <dbReference type="EMBL" id="MBO8415936.1"/>
    </source>
</evidence>
<dbReference type="PIRSF" id="PIRSF004950">
    <property type="entry name" value="Mmb_sulf_HI0842"/>
    <property type="match status" value="1"/>
</dbReference>
<proteinExistence type="predicted"/>
<keyword evidence="4" id="KW-0378">Hydrolase</keyword>
<sequence>MFKRSVSFILWLAVCMLPCSLYYASFYAPSLSAPKYALLTFAAASLGHFFLYFFIAGLVLFVPLLTFKKKVSKWNFLYLWLGVTVLQLVLAVDAHVFSLYRFHLTWAMLDLFFNAGGEVISFSADTYISIFTELGILILYAAIAVGLSLLFSAKRWRGAGFIAACCVVLYVCANLAHAYASAKGVLPITEIATRLPLYKPLTMNSTLIKLGVISKEELSNRKITISEEGFFNYPKAPLTYQAPAQKLNVLYLLVDALRADMLTPEVMPHTWEYARGAYRFTDSYSASNSTRGGIFSLFYGLPPAYWQVALASGIPAATIQAVNDSDYALGVFTTATVYKPEFNQTVFAGVPNLRVHSEGKDIFEKDANSIKDFMTFADGLNGKPFFSFIFLDNVHSAAVPEDAPHPFTPYLKSVNHMELNAHTDREPYFNLYKNAAYYADGNVKKVLDYLEETGLSDNTVVVITADHGEEFNDNGDNYWGHNSNFTKAQVQVPLVVKWPGMGSGVIQSRTVSYDLSATILPRVFGVTNPLSDFTIGQDLFNLKPIDYFLVGSYLENAVIEEDRIVLIDKVGMLQFKNLDYSDSENTTRSPNLLKALQTFSEYLDKGEGR</sequence>
<evidence type="ECO:0000259" key="3">
    <source>
        <dbReference type="Pfam" id="PF11893"/>
    </source>
</evidence>
<dbReference type="PANTHER" id="PTHR43751">
    <property type="entry name" value="SULFATASE"/>
    <property type="match status" value="1"/>
</dbReference>
<reference evidence="4" key="2">
    <citation type="journal article" date="2021" name="PeerJ">
        <title>Extensive microbial diversity within the chicken gut microbiome revealed by metagenomics and culture.</title>
        <authorList>
            <person name="Gilroy R."/>
            <person name="Ravi A."/>
            <person name="Getino M."/>
            <person name="Pursley I."/>
            <person name="Horton D.L."/>
            <person name="Alikhan N.F."/>
            <person name="Baker D."/>
            <person name="Gharbi K."/>
            <person name="Hall N."/>
            <person name="Watson M."/>
            <person name="Adriaenssens E.M."/>
            <person name="Foster-Nyarko E."/>
            <person name="Jarju S."/>
            <person name="Secka A."/>
            <person name="Antonio M."/>
            <person name="Oren A."/>
            <person name="Chaudhuri R.R."/>
            <person name="La Ragione R."/>
            <person name="Hildebrand F."/>
            <person name="Pallen M.J."/>
        </authorList>
    </citation>
    <scope>NUCLEOTIDE SEQUENCE</scope>
    <source>
        <strain evidence="4">17213</strain>
    </source>
</reference>
<keyword evidence="1" id="KW-0472">Membrane</keyword>
<dbReference type="Gene3D" id="3.40.720.10">
    <property type="entry name" value="Alkaline Phosphatase, subunit A"/>
    <property type="match status" value="1"/>
</dbReference>
<dbReference type="Proteomes" id="UP000823631">
    <property type="component" value="Unassembled WGS sequence"/>
</dbReference>
<feature type="domain" description="Sulfatase N-terminal" evidence="2">
    <location>
        <begin position="248"/>
        <end position="521"/>
    </location>
</feature>
<name>A0A9D9DEI8_9GAMM</name>
<evidence type="ECO:0000313" key="5">
    <source>
        <dbReference type="Proteomes" id="UP000823631"/>
    </source>
</evidence>
<evidence type="ECO:0000259" key="2">
    <source>
        <dbReference type="Pfam" id="PF00884"/>
    </source>
</evidence>
<dbReference type="CDD" id="cd16148">
    <property type="entry name" value="sulfatase_like"/>
    <property type="match status" value="1"/>
</dbReference>
<gene>
    <name evidence="4" type="ORF">IAB19_06120</name>
</gene>
<dbReference type="InterPro" id="IPR052701">
    <property type="entry name" value="GAG_Ulvan_Degrading_Sulfatases"/>
</dbReference>
<feature type="transmembrane region" description="Helical" evidence="1">
    <location>
        <begin position="158"/>
        <end position="180"/>
    </location>
</feature>
<organism evidence="4 5">
    <name type="scientific">Candidatus Avisuccinivibrio stercorigallinarum</name>
    <dbReference type="NCBI Taxonomy" id="2840704"/>
    <lineage>
        <taxon>Bacteria</taxon>
        <taxon>Pseudomonadati</taxon>
        <taxon>Pseudomonadota</taxon>
        <taxon>Gammaproteobacteria</taxon>
        <taxon>Aeromonadales</taxon>
        <taxon>Succinivibrionaceae</taxon>
        <taxon>Succinivibrionaceae incertae sedis</taxon>
        <taxon>Candidatus Avisuccinivibrio</taxon>
    </lineage>
</organism>
<dbReference type="EMBL" id="JADINH010000131">
    <property type="protein sequence ID" value="MBO8415936.1"/>
    <property type="molecule type" value="Genomic_DNA"/>
</dbReference>
<keyword evidence="1" id="KW-1133">Transmembrane helix</keyword>
<feature type="transmembrane region" description="Helical" evidence="1">
    <location>
        <begin position="77"/>
        <end position="100"/>
    </location>
</feature>
<dbReference type="Pfam" id="PF00884">
    <property type="entry name" value="Sulfatase"/>
    <property type="match status" value="1"/>
</dbReference>
<comment type="caution">
    <text evidence="4">The sequence shown here is derived from an EMBL/GenBank/DDBJ whole genome shotgun (WGS) entry which is preliminary data.</text>
</comment>
<dbReference type="GO" id="GO:0016787">
    <property type="term" value="F:hydrolase activity"/>
    <property type="evidence" value="ECO:0007669"/>
    <property type="project" value="UniProtKB-KW"/>
</dbReference>
<evidence type="ECO:0000256" key="1">
    <source>
        <dbReference type="SAM" id="Phobius"/>
    </source>
</evidence>
<reference evidence="4" key="1">
    <citation type="submission" date="2020-10" db="EMBL/GenBank/DDBJ databases">
        <authorList>
            <person name="Gilroy R."/>
        </authorList>
    </citation>
    <scope>NUCLEOTIDE SEQUENCE</scope>
    <source>
        <strain evidence="4">17213</strain>
    </source>
</reference>
<protein>
    <submittedName>
        <fullName evidence="4">Sulfatase-like hydrolase/transferase</fullName>
    </submittedName>
</protein>
<dbReference type="InterPro" id="IPR000917">
    <property type="entry name" value="Sulfatase_N"/>
</dbReference>
<dbReference type="InterPro" id="IPR017850">
    <property type="entry name" value="Alkaline_phosphatase_core_sf"/>
</dbReference>
<feature type="transmembrane region" description="Helical" evidence="1">
    <location>
        <begin position="37"/>
        <end position="65"/>
    </location>
</feature>
<dbReference type="SUPFAM" id="SSF53649">
    <property type="entry name" value="Alkaline phosphatase-like"/>
    <property type="match status" value="1"/>
</dbReference>
<dbReference type="InterPro" id="IPR012159">
    <property type="entry name" value="YejM-like"/>
</dbReference>
<dbReference type="PANTHER" id="PTHR43751:SF3">
    <property type="entry name" value="SULFATASE N-TERMINAL DOMAIN-CONTAINING PROTEIN"/>
    <property type="match status" value="1"/>
</dbReference>
<accession>A0A9D9DEI8</accession>
<keyword evidence="1" id="KW-0812">Transmembrane</keyword>
<dbReference type="InterPro" id="IPR024588">
    <property type="entry name" value="YejM_N"/>
</dbReference>
<dbReference type="Pfam" id="PF11893">
    <property type="entry name" value="DUF3413"/>
    <property type="match status" value="1"/>
</dbReference>
<feature type="domain" description="Inner membrane protein YejM N-terminal" evidence="3">
    <location>
        <begin position="13"/>
        <end position="239"/>
    </location>
</feature>
<feature type="transmembrane region" description="Helical" evidence="1">
    <location>
        <begin position="127"/>
        <end position="151"/>
    </location>
</feature>